<dbReference type="RefSeq" id="WP_013926090.1">
    <property type="nucleotide sequence ID" value="NC_015703.1"/>
</dbReference>
<organism evidence="2 3">
    <name type="scientific">Runella slithyformis (strain ATCC 29530 / DSM 19594 / LMG 11500 / NCIMB 11436 / LSU 4)</name>
    <dbReference type="NCBI Taxonomy" id="761193"/>
    <lineage>
        <taxon>Bacteria</taxon>
        <taxon>Pseudomonadati</taxon>
        <taxon>Bacteroidota</taxon>
        <taxon>Cytophagia</taxon>
        <taxon>Cytophagales</taxon>
        <taxon>Spirosomataceae</taxon>
        <taxon>Runella</taxon>
    </lineage>
</organism>
<evidence type="ECO:0000256" key="1">
    <source>
        <dbReference type="SAM" id="MobiDB-lite"/>
    </source>
</evidence>
<keyword evidence="3" id="KW-1185">Reference proteome</keyword>
<evidence type="ECO:0000313" key="3">
    <source>
        <dbReference type="Proteomes" id="UP000000493"/>
    </source>
</evidence>
<evidence type="ECO:0000313" key="2">
    <source>
        <dbReference type="EMBL" id="AEI46765.1"/>
    </source>
</evidence>
<feature type="compositionally biased region" description="Basic and acidic residues" evidence="1">
    <location>
        <begin position="16"/>
        <end position="29"/>
    </location>
</feature>
<dbReference type="EMBL" id="CP002859">
    <property type="protein sequence ID" value="AEI46765.1"/>
    <property type="molecule type" value="Genomic_DNA"/>
</dbReference>
<feature type="region of interest" description="Disordered" evidence="1">
    <location>
        <begin position="1"/>
        <end position="29"/>
    </location>
</feature>
<gene>
    <name evidence="2" type="ordered locus">Runsl_0313</name>
</gene>
<accession>A0A7U3ZGK8</accession>
<proteinExistence type="predicted"/>
<dbReference type="Proteomes" id="UP000000493">
    <property type="component" value="Chromosome"/>
</dbReference>
<dbReference type="KEGG" id="rsi:Runsl_0313"/>
<feature type="compositionally biased region" description="Basic residues" evidence="1">
    <location>
        <begin position="1"/>
        <end position="15"/>
    </location>
</feature>
<reference evidence="2 3" key="2">
    <citation type="journal article" date="2012" name="Stand. Genomic Sci.">
        <title>Complete genome sequence of the aquatic bacterium Runella slithyformis type strain (LSU 4(T)).</title>
        <authorList>
            <person name="Copeland A."/>
            <person name="Zhang X."/>
            <person name="Misra M."/>
            <person name="Lapidus A."/>
            <person name="Nolan M."/>
            <person name="Lucas S."/>
            <person name="Deshpande S."/>
            <person name="Cheng J.F."/>
            <person name="Tapia R."/>
            <person name="Goodwin L.A."/>
            <person name="Pitluck S."/>
            <person name="Liolios K."/>
            <person name="Pagani I."/>
            <person name="Ivanova N."/>
            <person name="Mikhailova N."/>
            <person name="Pati A."/>
            <person name="Chen A."/>
            <person name="Palaniappan K."/>
            <person name="Land M."/>
            <person name="Hauser L."/>
            <person name="Pan C."/>
            <person name="Jeffries C.D."/>
            <person name="Detter J.C."/>
            <person name="Brambilla E.M."/>
            <person name="Rohde M."/>
            <person name="Djao O.D."/>
            <person name="Goker M."/>
            <person name="Sikorski J."/>
            <person name="Tindall B.J."/>
            <person name="Woyke T."/>
            <person name="Bristow J."/>
            <person name="Eisen J.A."/>
            <person name="Markowitz V."/>
            <person name="Hugenholtz P."/>
            <person name="Kyrpides N.C."/>
            <person name="Klenk H.P."/>
            <person name="Mavromatis K."/>
        </authorList>
    </citation>
    <scope>NUCLEOTIDE SEQUENCE [LARGE SCALE GENOMIC DNA]</scope>
    <source>
        <strain evidence="3">ATCC 29530 / DSM 19594 / LMG 11500 / NCIMB 11436 / LSU 4</strain>
    </source>
</reference>
<dbReference type="AlphaFoldDB" id="A0A7U3ZGK8"/>
<sequence>MYQKTKVLKAKKAPKRPAERKPLNDEQRAEQRAKASCCILVEFYQPITLSDGRTITNLKKWSNEWQQPHKGDLNDWVNELMRIFDIYWKIKAKSAAIFDTRFQKTLIGSERDPDCNKLYQFENRVWRAVK</sequence>
<reference evidence="3" key="1">
    <citation type="submission" date="2011-06" db="EMBL/GenBank/DDBJ databases">
        <title>The complete genome of chromosome of Runella slithyformis DSM 19594.</title>
        <authorList>
            <consortium name="US DOE Joint Genome Institute (JGI-PGF)"/>
            <person name="Lucas S."/>
            <person name="Han J."/>
            <person name="Lapidus A."/>
            <person name="Bruce D."/>
            <person name="Goodwin L."/>
            <person name="Pitluck S."/>
            <person name="Peters L."/>
            <person name="Kyrpides N."/>
            <person name="Mavromatis K."/>
            <person name="Ivanova N."/>
            <person name="Ovchinnikova G."/>
            <person name="Zhang X."/>
            <person name="Misra M."/>
            <person name="Detter J.C."/>
            <person name="Tapia R."/>
            <person name="Han C."/>
            <person name="Land M."/>
            <person name="Hauser L."/>
            <person name="Markowitz V."/>
            <person name="Cheng J.-F."/>
            <person name="Hugenholtz P."/>
            <person name="Woyke T."/>
            <person name="Wu D."/>
            <person name="Tindall B."/>
            <person name="Faehrich R."/>
            <person name="Brambilla E."/>
            <person name="Klenk H.-P."/>
            <person name="Eisen J.A."/>
        </authorList>
    </citation>
    <scope>NUCLEOTIDE SEQUENCE [LARGE SCALE GENOMIC DNA]</scope>
    <source>
        <strain evidence="3">ATCC 29530 / DSM 19594 / LMG 11500 / NCIMB 11436 / LSU 4</strain>
    </source>
</reference>
<protein>
    <submittedName>
        <fullName evidence="2">Uncharacterized protein</fullName>
    </submittedName>
</protein>
<name>A0A7U3ZGK8_RUNSL</name>